<feature type="transmembrane region" description="Helical" evidence="1">
    <location>
        <begin position="237"/>
        <end position="264"/>
    </location>
</feature>
<feature type="transmembrane region" description="Helical" evidence="1">
    <location>
        <begin position="12"/>
        <end position="35"/>
    </location>
</feature>
<dbReference type="AlphaFoldDB" id="A0A8J3F160"/>
<dbReference type="RefSeq" id="WP_088001636.1">
    <property type="nucleotide sequence ID" value="NZ_BMHB01000002.1"/>
</dbReference>
<dbReference type="Pfam" id="PF09991">
    <property type="entry name" value="DUF2232"/>
    <property type="match status" value="1"/>
</dbReference>
<dbReference type="EMBL" id="BMHB01000002">
    <property type="protein sequence ID" value="GGI17062.1"/>
    <property type="molecule type" value="Genomic_DNA"/>
</dbReference>
<evidence type="ECO:0000313" key="3">
    <source>
        <dbReference type="Proteomes" id="UP000626244"/>
    </source>
</evidence>
<protein>
    <submittedName>
        <fullName evidence="2">Membrane protein</fullName>
    </submittedName>
</protein>
<accession>A0A8J3F160</accession>
<comment type="caution">
    <text evidence="2">The sequence shown here is derived from an EMBL/GenBank/DDBJ whole genome shotgun (WGS) entry which is preliminary data.</text>
</comment>
<feature type="transmembrane region" description="Helical" evidence="1">
    <location>
        <begin position="55"/>
        <end position="88"/>
    </location>
</feature>
<reference evidence="3" key="1">
    <citation type="journal article" date="2019" name="Int. J. Syst. Evol. Microbiol.">
        <title>The Global Catalogue of Microorganisms (GCM) 10K type strain sequencing project: providing services to taxonomists for standard genome sequencing and annotation.</title>
        <authorList>
            <consortium name="The Broad Institute Genomics Platform"/>
            <consortium name="The Broad Institute Genome Sequencing Center for Infectious Disease"/>
            <person name="Wu L."/>
            <person name="Ma J."/>
        </authorList>
    </citation>
    <scope>NUCLEOTIDE SEQUENCE [LARGE SCALE GENOMIC DNA]</scope>
    <source>
        <strain evidence="3">CGMCC 1.14993</strain>
    </source>
</reference>
<dbReference type="PANTHER" id="PTHR41324:SF1">
    <property type="entry name" value="DUF2232 DOMAIN-CONTAINING PROTEIN"/>
    <property type="match status" value="1"/>
</dbReference>
<name>A0A8J3F160_9BACI</name>
<keyword evidence="3" id="KW-1185">Reference proteome</keyword>
<feature type="transmembrane region" description="Helical" evidence="1">
    <location>
        <begin position="100"/>
        <end position="119"/>
    </location>
</feature>
<keyword evidence="1" id="KW-0472">Membrane</keyword>
<feature type="transmembrane region" description="Helical" evidence="1">
    <location>
        <begin position="170"/>
        <end position="192"/>
    </location>
</feature>
<dbReference type="PANTHER" id="PTHR41324">
    <property type="entry name" value="MEMBRANE PROTEIN-RELATED"/>
    <property type="match status" value="1"/>
</dbReference>
<feature type="transmembrane region" description="Helical" evidence="1">
    <location>
        <begin position="276"/>
        <end position="303"/>
    </location>
</feature>
<keyword evidence="1" id="KW-1133">Transmembrane helix</keyword>
<feature type="transmembrane region" description="Helical" evidence="1">
    <location>
        <begin position="213"/>
        <end position="231"/>
    </location>
</feature>
<gene>
    <name evidence="2" type="ORF">GCM10007380_36080</name>
</gene>
<keyword evidence="1" id="KW-0812">Transmembrane</keyword>
<dbReference type="OrthoDB" id="2987886at2"/>
<organism evidence="2 3">
    <name type="scientific">Gottfriedia solisilvae</name>
    <dbReference type="NCBI Taxonomy" id="1516104"/>
    <lineage>
        <taxon>Bacteria</taxon>
        <taxon>Bacillati</taxon>
        <taxon>Bacillota</taxon>
        <taxon>Bacilli</taxon>
        <taxon>Bacillales</taxon>
        <taxon>Bacillaceae</taxon>
        <taxon>Gottfriedia</taxon>
    </lineage>
</organism>
<evidence type="ECO:0000256" key="1">
    <source>
        <dbReference type="SAM" id="Phobius"/>
    </source>
</evidence>
<evidence type="ECO:0000313" key="2">
    <source>
        <dbReference type="EMBL" id="GGI17062.1"/>
    </source>
</evidence>
<dbReference type="InterPro" id="IPR018710">
    <property type="entry name" value="DUF2232"/>
</dbReference>
<sequence>MKSTRFITEGAVLLALYSIMLLLITYVPFLSIVLTYLMPLPFIIFSLKYSIKESLLLICVALGLTLVITQASFILGTLMFSTVGIAIGYQLGKERSKGEILLTSTFLYFIHIVLIYLIVQLMFDINISNIATTRMTELLEASKNLSSDLGVSYNEKNAKAITEALKLLPVLVPSIMLMLGFTMAFLTQLLTFPIVRRLSFKTPKFKPFREFRLPLGFMWLYLIITILSYFGSKPNGFFYTAIMNISYVLHILVITQGFAAIFYFSHIRKLSKAVPILILIAGLLINGLMIFVLLIGIISIGIFNRMKK</sequence>
<proteinExistence type="predicted"/>
<dbReference type="Proteomes" id="UP000626244">
    <property type="component" value="Unassembled WGS sequence"/>
</dbReference>